<keyword evidence="2" id="KW-0479">Metal-binding</keyword>
<keyword evidence="6" id="KW-1185">Reference proteome</keyword>
<feature type="domain" description="ENPP1-3/EXOG-like endonuclease/phosphodiesterase" evidence="3">
    <location>
        <begin position="30"/>
        <end position="240"/>
    </location>
</feature>
<accession>A0A367YQF6</accession>
<dbReference type="Gene3D" id="3.40.570.10">
    <property type="entry name" value="Extracellular Endonuclease, subunit A"/>
    <property type="match status" value="1"/>
</dbReference>
<dbReference type="PANTHER" id="PTHR13966">
    <property type="entry name" value="ENDONUCLEASE RELATED"/>
    <property type="match status" value="1"/>
</dbReference>
<feature type="binding site" evidence="2">
    <location>
        <position position="126"/>
    </location>
    <ligand>
        <name>Mg(2+)</name>
        <dbReference type="ChEBI" id="CHEBI:18420"/>
        <note>catalytic</note>
    </ligand>
</feature>
<protein>
    <submittedName>
        <fullName evidence="5">DNA/RNA non-specific endonuclease</fullName>
    </submittedName>
</protein>
<dbReference type="PANTHER" id="PTHR13966:SF5">
    <property type="entry name" value="ENDONUCLEASE G, MITOCHONDRIAL"/>
    <property type="match status" value="1"/>
</dbReference>
<keyword evidence="5" id="KW-0378">Hydrolase</keyword>
<evidence type="ECO:0000313" key="6">
    <source>
        <dbReference type="Proteomes" id="UP000252770"/>
    </source>
</evidence>
<dbReference type="GO" id="GO:0004519">
    <property type="term" value="F:endonuclease activity"/>
    <property type="evidence" value="ECO:0007669"/>
    <property type="project" value="UniProtKB-KW"/>
</dbReference>
<dbReference type="Pfam" id="PF01223">
    <property type="entry name" value="Endonuclease_NS"/>
    <property type="match status" value="1"/>
</dbReference>
<reference evidence="5 6" key="1">
    <citation type="submission" date="2018-07" db="EMBL/GenBank/DDBJ databases">
        <title>Desertimonas flava gen. nov. sp. nov.</title>
        <authorList>
            <person name="Liu S."/>
        </authorList>
    </citation>
    <scope>NUCLEOTIDE SEQUENCE [LARGE SCALE GENOMIC DNA]</scope>
    <source>
        <strain evidence="5 6">16Sb5-5</strain>
    </source>
</reference>
<evidence type="ECO:0000256" key="1">
    <source>
        <dbReference type="PIRSR" id="PIRSR640255-1"/>
    </source>
</evidence>
<dbReference type="RefSeq" id="WP_114128225.1">
    <property type="nucleotide sequence ID" value="NZ_QOUI01000016.1"/>
</dbReference>
<proteinExistence type="predicted"/>
<sequence>MTDPAGYDPEFLAVTVPAPGSGARPVRLDYTHFSVGLDPARRLAAWTAVNIDGAALVDVARGGDDWFLDPRLPEEQQTGPEVYARNDLDRGHLVRRRDPVWGEAAERANADTFCYTNAAPQAAGFNQSKELWLGLEDHLLTTTDAADVRVSVLTGCVFAEDDPGYRGIRIPRRFYKVAAWVEAGALLSVGYLLDQSRQLEDVELGRAGEPLLGPYRTFQVPVGDLAALTGLDLGPLPAADVAPAAGLRPGVPWRRLHSTADIVGIG</sequence>
<feature type="domain" description="DNA/RNA non-specific endonuclease/pyrophosphatase/phosphodiesterase" evidence="4">
    <location>
        <begin position="29"/>
        <end position="240"/>
    </location>
</feature>
<evidence type="ECO:0000313" key="5">
    <source>
        <dbReference type="EMBL" id="RCK67977.1"/>
    </source>
</evidence>
<dbReference type="Proteomes" id="UP000252770">
    <property type="component" value="Unassembled WGS sequence"/>
</dbReference>
<dbReference type="InterPro" id="IPR044925">
    <property type="entry name" value="His-Me_finger_sf"/>
</dbReference>
<keyword evidence="5" id="KW-0540">Nuclease</keyword>
<dbReference type="InterPro" id="IPR020821">
    <property type="entry name" value="ENPP1-3/EXOG-like_nuc-like"/>
</dbReference>
<dbReference type="AlphaFoldDB" id="A0A367YQF6"/>
<gene>
    <name evidence="5" type="ORF">DT076_18730</name>
</gene>
<dbReference type="GO" id="GO:0003676">
    <property type="term" value="F:nucleic acid binding"/>
    <property type="evidence" value="ECO:0007669"/>
    <property type="project" value="InterPro"/>
</dbReference>
<dbReference type="GO" id="GO:0046872">
    <property type="term" value="F:metal ion binding"/>
    <property type="evidence" value="ECO:0007669"/>
    <property type="project" value="UniProtKB-KW"/>
</dbReference>
<evidence type="ECO:0000256" key="2">
    <source>
        <dbReference type="PIRSR" id="PIRSR640255-2"/>
    </source>
</evidence>
<name>A0A367YQF6_9ACTN</name>
<dbReference type="SMART" id="SM00892">
    <property type="entry name" value="Endonuclease_NS"/>
    <property type="match status" value="1"/>
</dbReference>
<dbReference type="EMBL" id="QOUI01000016">
    <property type="protein sequence ID" value="RCK67977.1"/>
    <property type="molecule type" value="Genomic_DNA"/>
</dbReference>
<dbReference type="InterPro" id="IPR040255">
    <property type="entry name" value="Non-specific_endonuclease"/>
</dbReference>
<comment type="caution">
    <text evidence="5">The sequence shown here is derived from an EMBL/GenBank/DDBJ whole genome shotgun (WGS) entry which is preliminary data.</text>
</comment>
<dbReference type="SUPFAM" id="SSF54060">
    <property type="entry name" value="His-Me finger endonucleases"/>
    <property type="match status" value="1"/>
</dbReference>
<dbReference type="CDD" id="cd00091">
    <property type="entry name" value="NUC"/>
    <property type="match status" value="1"/>
</dbReference>
<evidence type="ECO:0000259" key="4">
    <source>
        <dbReference type="SMART" id="SM00892"/>
    </source>
</evidence>
<feature type="active site" description="Proton acceptor" evidence="1">
    <location>
        <position position="92"/>
    </location>
</feature>
<dbReference type="InterPro" id="IPR001604">
    <property type="entry name" value="Endo_G_ENPP1-like_dom"/>
</dbReference>
<dbReference type="GO" id="GO:0016787">
    <property type="term" value="F:hydrolase activity"/>
    <property type="evidence" value="ECO:0007669"/>
    <property type="project" value="InterPro"/>
</dbReference>
<evidence type="ECO:0000259" key="3">
    <source>
        <dbReference type="SMART" id="SM00477"/>
    </source>
</evidence>
<organism evidence="5 6">
    <name type="scientific">Desertihabitans brevis</name>
    <dbReference type="NCBI Taxonomy" id="2268447"/>
    <lineage>
        <taxon>Bacteria</taxon>
        <taxon>Bacillati</taxon>
        <taxon>Actinomycetota</taxon>
        <taxon>Actinomycetes</taxon>
        <taxon>Propionibacteriales</taxon>
        <taxon>Propionibacteriaceae</taxon>
        <taxon>Desertihabitans</taxon>
    </lineage>
</organism>
<keyword evidence="5" id="KW-0255">Endonuclease</keyword>
<dbReference type="SMART" id="SM00477">
    <property type="entry name" value="NUC"/>
    <property type="match status" value="1"/>
</dbReference>
<dbReference type="InterPro" id="IPR044929">
    <property type="entry name" value="DNA/RNA_non-sp_Endonuclease_sf"/>
</dbReference>